<keyword evidence="7" id="KW-1185">Reference proteome</keyword>
<keyword evidence="6" id="KW-0456">Lyase</keyword>
<dbReference type="InterPro" id="IPR006638">
    <property type="entry name" value="Elp3/MiaA/NifB-like_rSAM"/>
</dbReference>
<dbReference type="SMART" id="SM00729">
    <property type="entry name" value="Elp3"/>
    <property type="match status" value="1"/>
</dbReference>
<dbReference type="OrthoDB" id="9785699at2"/>
<keyword evidence="1" id="KW-0479">Metal-binding</keyword>
<dbReference type="GO" id="GO:0016829">
    <property type="term" value="F:lyase activity"/>
    <property type="evidence" value="ECO:0007669"/>
    <property type="project" value="UniProtKB-KW"/>
</dbReference>
<sequence length="355" mass="39733">MGRRHDPHKGRGAVSSPDNRYAARQREAVDDGWSDELDPEPAPATTLIPHNTRRILSYNDSPDLAFDRTLNPYRGCEHGCIYCYARPTHAWLDESPGRDFETRIHYRPDAAERLRAELDRPGYQPETIALGMNTDAYQPAERQLGITRSVLEVCRETRHPVSLVTKSALVERDRDILGPMAEAGLATVAVSITTLDSDLDRRLEPRAAGPRRRLATIRRLREAGIPVGVLVAPVIPVLTEAEFEAILEAAAEAGASWAGYVLLRLPHELGDLFRDWLDEHAPGQAEHILSRVQQARGGKDYEPSFGRRMTGEGPWADLLAQRFRLARRKFDLEWPPVLDTTAFTPPGGRQGDLFD</sequence>
<keyword evidence="3" id="KW-0411">Iron-sulfur</keyword>
<dbReference type="InterPro" id="IPR007197">
    <property type="entry name" value="rSAM"/>
</dbReference>
<dbReference type="SUPFAM" id="SSF102114">
    <property type="entry name" value="Radical SAM enzymes"/>
    <property type="match status" value="1"/>
</dbReference>
<dbReference type="InterPro" id="IPR058240">
    <property type="entry name" value="rSAM_sf"/>
</dbReference>
<name>A0A1I1SC46_9GAMM</name>
<gene>
    <name evidence="6" type="ORF">SAMN05660831_01648</name>
</gene>
<evidence type="ECO:0000256" key="3">
    <source>
        <dbReference type="ARBA" id="ARBA00023014"/>
    </source>
</evidence>
<feature type="region of interest" description="Disordered" evidence="4">
    <location>
        <begin position="1"/>
        <end position="46"/>
    </location>
</feature>
<feature type="compositionally biased region" description="Acidic residues" evidence="4">
    <location>
        <begin position="30"/>
        <end position="39"/>
    </location>
</feature>
<dbReference type="InterPro" id="IPR040086">
    <property type="entry name" value="MJ0683-like"/>
</dbReference>
<dbReference type="GO" id="GO:0051536">
    <property type="term" value="F:iron-sulfur cluster binding"/>
    <property type="evidence" value="ECO:0007669"/>
    <property type="project" value="UniProtKB-KW"/>
</dbReference>
<evidence type="ECO:0000256" key="4">
    <source>
        <dbReference type="SAM" id="MobiDB-lite"/>
    </source>
</evidence>
<dbReference type="Gene3D" id="3.80.30.30">
    <property type="match status" value="1"/>
</dbReference>
<proteinExistence type="predicted"/>
<accession>A0A1I1SC46</accession>
<evidence type="ECO:0000313" key="6">
    <source>
        <dbReference type="EMBL" id="SFD44061.1"/>
    </source>
</evidence>
<protein>
    <submittedName>
        <fullName evidence="6">DNA repair photolyase</fullName>
    </submittedName>
</protein>
<dbReference type="PANTHER" id="PTHR43432">
    <property type="entry name" value="SLR0285 PROTEIN"/>
    <property type="match status" value="1"/>
</dbReference>
<reference evidence="6 7" key="1">
    <citation type="submission" date="2016-10" db="EMBL/GenBank/DDBJ databases">
        <authorList>
            <person name="de Groot N.N."/>
        </authorList>
    </citation>
    <scope>NUCLEOTIDE SEQUENCE [LARGE SCALE GENOMIC DNA]</scope>
    <source>
        <strain evidence="6 7">HL3</strain>
    </source>
</reference>
<dbReference type="Proteomes" id="UP000198611">
    <property type="component" value="Unassembled WGS sequence"/>
</dbReference>
<feature type="compositionally biased region" description="Basic residues" evidence="4">
    <location>
        <begin position="1"/>
        <end position="11"/>
    </location>
</feature>
<organism evidence="6 7">
    <name type="scientific">Thiohalospira halophila DSM 15071</name>
    <dbReference type="NCBI Taxonomy" id="1123397"/>
    <lineage>
        <taxon>Bacteria</taxon>
        <taxon>Pseudomonadati</taxon>
        <taxon>Pseudomonadota</taxon>
        <taxon>Gammaproteobacteria</taxon>
        <taxon>Thiohalospirales</taxon>
        <taxon>Thiohalospiraceae</taxon>
        <taxon>Thiohalospira</taxon>
    </lineage>
</organism>
<dbReference type="Pfam" id="PF04055">
    <property type="entry name" value="Radical_SAM"/>
    <property type="match status" value="1"/>
</dbReference>
<dbReference type="CDD" id="cd01335">
    <property type="entry name" value="Radical_SAM"/>
    <property type="match status" value="1"/>
</dbReference>
<evidence type="ECO:0000256" key="2">
    <source>
        <dbReference type="ARBA" id="ARBA00023004"/>
    </source>
</evidence>
<evidence type="ECO:0000313" key="7">
    <source>
        <dbReference type="Proteomes" id="UP000198611"/>
    </source>
</evidence>
<dbReference type="AlphaFoldDB" id="A0A1I1SC46"/>
<dbReference type="NCBIfam" id="NF033668">
    <property type="entry name" value="rSAM_PA0069"/>
    <property type="match status" value="1"/>
</dbReference>
<dbReference type="SFLD" id="SFLDS00029">
    <property type="entry name" value="Radical_SAM"/>
    <property type="match status" value="1"/>
</dbReference>
<evidence type="ECO:0000259" key="5">
    <source>
        <dbReference type="PROSITE" id="PS51918"/>
    </source>
</evidence>
<dbReference type="PANTHER" id="PTHR43432:SF3">
    <property type="entry name" value="SLR0285 PROTEIN"/>
    <property type="match status" value="1"/>
</dbReference>
<dbReference type="STRING" id="1123397.SAMN05660831_01648"/>
<dbReference type="GO" id="GO:0046872">
    <property type="term" value="F:metal ion binding"/>
    <property type="evidence" value="ECO:0007669"/>
    <property type="project" value="UniProtKB-KW"/>
</dbReference>
<dbReference type="EMBL" id="FOMJ01000005">
    <property type="protein sequence ID" value="SFD44061.1"/>
    <property type="molecule type" value="Genomic_DNA"/>
</dbReference>
<dbReference type="SFLD" id="SFLDG01084">
    <property type="entry name" value="Uncharacterised_Radical_SAM_Su"/>
    <property type="match status" value="1"/>
</dbReference>
<dbReference type="PROSITE" id="PS51918">
    <property type="entry name" value="RADICAL_SAM"/>
    <property type="match status" value="1"/>
</dbReference>
<evidence type="ECO:0000256" key="1">
    <source>
        <dbReference type="ARBA" id="ARBA00022723"/>
    </source>
</evidence>
<dbReference type="RefSeq" id="WP_093428293.1">
    <property type="nucleotide sequence ID" value="NZ_FOMJ01000005.1"/>
</dbReference>
<feature type="domain" description="Radical SAM core" evidence="5">
    <location>
        <begin position="59"/>
        <end position="299"/>
    </location>
</feature>
<keyword evidence="2" id="KW-0408">Iron</keyword>